<sequence>MLAFVFYAVGLLFSVAYAAPFQAEAEGPGGVLVVVDPKILTPTAQTTWVVGNQYNVTWDNTSLPPLVNITNVVGMVVLGQFNGDGEKLYLDDPLAQGFLLTDSFVVITCPDVDDGNYMIVLFGDSGNASPQFKITRNPISSLFDPGSSSSASSNPSSDVVFLVLKCTSLSLDTCDYIKPNHIVNIDDQQ</sequence>
<evidence type="ECO:0000313" key="2">
    <source>
        <dbReference type="EMBL" id="THG97296.1"/>
    </source>
</evidence>
<evidence type="ECO:0000313" key="3">
    <source>
        <dbReference type="Proteomes" id="UP000309038"/>
    </source>
</evidence>
<proteinExistence type="predicted"/>
<name>A0A4S4KH46_9APHY</name>
<comment type="caution">
    <text evidence="2">The sequence shown here is derived from an EMBL/GenBank/DDBJ whole genome shotgun (WGS) entry which is preliminary data.</text>
</comment>
<feature type="chain" id="PRO_5020288356" evidence="1">
    <location>
        <begin position="19"/>
        <end position="189"/>
    </location>
</feature>
<keyword evidence="1" id="KW-0732">Signal</keyword>
<organism evidence="2 3">
    <name type="scientific">Hermanssonia centrifuga</name>
    <dbReference type="NCBI Taxonomy" id="98765"/>
    <lineage>
        <taxon>Eukaryota</taxon>
        <taxon>Fungi</taxon>
        <taxon>Dikarya</taxon>
        <taxon>Basidiomycota</taxon>
        <taxon>Agaricomycotina</taxon>
        <taxon>Agaricomycetes</taxon>
        <taxon>Polyporales</taxon>
        <taxon>Meruliaceae</taxon>
        <taxon>Hermanssonia</taxon>
    </lineage>
</organism>
<gene>
    <name evidence="2" type="ORF">EW026_g4671</name>
</gene>
<feature type="signal peptide" evidence="1">
    <location>
        <begin position="1"/>
        <end position="18"/>
    </location>
</feature>
<protein>
    <submittedName>
        <fullName evidence="2">Uncharacterized protein</fullName>
    </submittedName>
</protein>
<dbReference type="AlphaFoldDB" id="A0A4S4KH46"/>
<accession>A0A4S4KH46</accession>
<evidence type="ECO:0000256" key="1">
    <source>
        <dbReference type="SAM" id="SignalP"/>
    </source>
</evidence>
<reference evidence="2 3" key="1">
    <citation type="submission" date="2019-02" db="EMBL/GenBank/DDBJ databases">
        <title>Genome sequencing of the rare red list fungi Phlebia centrifuga.</title>
        <authorList>
            <person name="Buettner E."/>
            <person name="Kellner H."/>
        </authorList>
    </citation>
    <scope>NUCLEOTIDE SEQUENCE [LARGE SCALE GENOMIC DNA]</scope>
    <source>
        <strain evidence="2 3">DSM 108282</strain>
    </source>
</reference>
<dbReference type="Proteomes" id="UP000309038">
    <property type="component" value="Unassembled WGS sequence"/>
</dbReference>
<dbReference type="EMBL" id="SGPJ01000176">
    <property type="protein sequence ID" value="THG97296.1"/>
    <property type="molecule type" value="Genomic_DNA"/>
</dbReference>
<keyword evidence="3" id="KW-1185">Reference proteome</keyword>